<dbReference type="AlphaFoldDB" id="A0A8H8UKD6"/>
<evidence type="ECO:0000259" key="2">
    <source>
        <dbReference type="Pfam" id="PF22893"/>
    </source>
</evidence>
<proteinExistence type="predicted"/>
<dbReference type="OrthoDB" id="3045089at2759"/>
<sequence length="441" mass="49415">MSFGFSGGNFLGLGRLIADITSSLREAGGSKSEYQELLQELESLNHALKHLDKKIEKYDKALGIWGGANRIKQTADKLQWAFGEKGEIKKLQNHLSIHIGTINILLAEHGLEMMNLASNKRELDQLHIRKRLEVTKSLVQMMKDDVTAQTAAVQNNSSMLTKLFGMVSGELGSSLKGLGEMVAKVCVSTQQIYGIVLEIRASQATPDAKWTFFQAPLMVEDALGFRFPVPSEYDFGLLNAIIRHRFLEGPGSEEVQADHYEIFSAKNSQVDISDNVRLLPGASIIMAILLDKPAGKAYTDETCPMRRCVSTLTTAAPGGGRTCVRCGVWFDHSKKKRKIDVLLFDIDPEDEGFSEDRSPSENLEVRSKRVSKSLESRDCFKNVKLAEQISLQYLYPFSRPAFDRYTVGKYFKTFQDKPQVYKQSIEMLQNHQRESGALKFA</sequence>
<feature type="coiled-coil region" evidence="1">
    <location>
        <begin position="31"/>
        <end position="61"/>
    </location>
</feature>
<reference evidence="3 4" key="1">
    <citation type="submission" date="2018-05" db="EMBL/GenBank/DDBJ databases">
        <title>Genome sequencing and assembly of the regulated plant pathogen Lachnellula willkommii and related sister species for the development of diagnostic species identification markers.</title>
        <authorList>
            <person name="Giroux E."/>
            <person name="Bilodeau G."/>
        </authorList>
    </citation>
    <scope>NUCLEOTIDE SEQUENCE [LARGE SCALE GENOMIC DNA]</scope>
    <source>
        <strain evidence="3 4">CBS 160.35</strain>
    </source>
</reference>
<gene>
    <name evidence="3" type="ORF">LOCC1_G001649</name>
</gene>
<dbReference type="PANTHER" id="PTHR38886:SF1">
    <property type="entry name" value="NACHT-NTPASE AND P-LOOP NTPASES N-TERMINAL DOMAIN-CONTAINING PROTEIN"/>
    <property type="match status" value="1"/>
</dbReference>
<organism evidence="3 4">
    <name type="scientific">Lachnellula occidentalis</name>
    <dbReference type="NCBI Taxonomy" id="215460"/>
    <lineage>
        <taxon>Eukaryota</taxon>
        <taxon>Fungi</taxon>
        <taxon>Dikarya</taxon>
        <taxon>Ascomycota</taxon>
        <taxon>Pezizomycotina</taxon>
        <taxon>Leotiomycetes</taxon>
        <taxon>Helotiales</taxon>
        <taxon>Lachnaceae</taxon>
        <taxon>Lachnellula</taxon>
    </lineage>
</organism>
<dbReference type="PANTHER" id="PTHR38886">
    <property type="entry name" value="SESA DOMAIN-CONTAINING PROTEIN"/>
    <property type="match status" value="1"/>
</dbReference>
<keyword evidence="1" id="KW-0175">Coiled coil</keyword>
<comment type="caution">
    <text evidence="3">The sequence shown here is derived from an EMBL/GenBank/DDBJ whole genome shotgun (WGS) entry which is preliminary data.</text>
</comment>
<dbReference type="InterPro" id="IPR054464">
    <property type="entry name" value="ULD_fung"/>
</dbReference>
<dbReference type="Proteomes" id="UP000443090">
    <property type="component" value="Unassembled WGS sequence"/>
</dbReference>
<name>A0A8H8UKD6_9HELO</name>
<evidence type="ECO:0000256" key="1">
    <source>
        <dbReference type="SAM" id="Coils"/>
    </source>
</evidence>
<accession>A0A8H8UKD6</accession>
<feature type="domain" description="Ubiquitin-like" evidence="2">
    <location>
        <begin position="214"/>
        <end position="290"/>
    </location>
</feature>
<evidence type="ECO:0000313" key="3">
    <source>
        <dbReference type="EMBL" id="TVY48755.1"/>
    </source>
</evidence>
<keyword evidence="4" id="KW-1185">Reference proteome</keyword>
<dbReference type="Pfam" id="PF22893">
    <property type="entry name" value="ULD_2"/>
    <property type="match status" value="1"/>
</dbReference>
<dbReference type="EMBL" id="QGMI01000034">
    <property type="protein sequence ID" value="TVY48755.1"/>
    <property type="molecule type" value="Genomic_DNA"/>
</dbReference>
<protein>
    <recommendedName>
        <fullName evidence="2">Ubiquitin-like domain-containing protein</fullName>
    </recommendedName>
</protein>
<evidence type="ECO:0000313" key="4">
    <source>
        <dbReference type="Proteomes" id="UP000443090"/>
    </source>
</evidence>